<feature type="domain" description="D-isomer specific 2-hydroxyacid dehydrogenase NAD-binding" evidence="3">
    <location>
        <begin position="115"/>
        <end position="293"/>
    </location>
</feature>
<proteinExistence type="predicted"/>
<protein>
    <submittedName>
        <fullName evidence="4">Hydroxyacid dehydrogenase</fullName>
    </submittedName>
</protein>
<dbReference type="SUPFAM" id="SSF52283">
    <property type="entry name" value="Formate/glycerate dehydrogenase catalytic domain-like"/>
    <property type="match status" value="1"/>
</dbReference>
<sequence>MTRYEIILGSHMLAERLFGTDLKGLDGFPGERRYGVATTVDELRAAGPIDDIEVLLTGWGTPSFTEDDLAALPSLKAIIHAGGVASVLLPPRTTRQLALSVAADINGIPVAEYTLAMILLANKKVFESERLYRRRRDFIDREETYPHAGNFGQTVGIIGASRIGRRLISLLQPFDVAVLVADPYLAQEDAAALGVTATSLEQLLAESDVVSLHAPVTPSTVGMIGVPQLAAMKDGATLINTARGVLMDMPALEAALQTGRIDAILDVTDPDEPLPAGSILWDLPNVILTPHIAGSMGTELQRIGKHVASELARFAEGVPFRAEEPGRA</sequence>
<keyword evidence="1" id="KW-0560">Oxidoreductase</keyword>
<dbReference type="InterPro" id="IPR050223">
    <property type="entry name" value="D-isomer_2-hydroxyacid_DH"/>
</dbReference>
<evidence type="ECO:0000313" key="5">
    <source>
        <dbReference type="Proteomes" id="UP001165580"/>
    </source>
</evidence>
<evidence type="ECO:0000313" key="4">
    <source>
        <dbReference type="EMBL" id="MCS5716448.1"/>
    </source>
</evidence>
<dbReference type="InterPro" id="IPR029753">
    <property type="entry name" value="D-isomer_DH_CS"/>
</dbReference>
<keyword evidence="2" id="KW-0520">NAD</keyword>
<dbReference type="EMBL" id="JANTEZ010000013">
    <property type="protein sequence ID" value="MCS5716448.1"/>
    <property type="molecule type" value="Genomic_DNA"/>
</dbReference>
<dbReference type="CDD" id="cd12167">
    <property type="entry name" value="2-Hacid_dh_8"/>
    <property type="match status" value="1"/>
</dbReference>
<dbReference type="PANTHER" id="PTHR10996">
    <property type="entry name" value="2-HYDROXYACID DEHYDROGENASE-RELATED"/>
    <property type="match status" value="1"/>
</dbReference>
<name>A0ABT2GJN4_9MICO</name>
<dbReference type="Proteomes" id="UP001165580">
    <property type="component" value="Unassembled WGS sequence"/>
</dbReference>
<evidence type="ECO:0000259" key="3">
    <source>
        <dbReference type="Pfam" id="PF02826"/>
    </source>
</evidence>
<accession>A0ABT2GJN4</accession>
<dbReference type="Gene3D" id="3.40.50.720">
    <property type="entry name" value="NAD(P)-binding Rossmann-like Domain"/>
    <property type="match status" value="2"/>
</dbReference>
<keyword evidence="5" id="KW-1185">Reference proteome</keyword>
<dbReference type="PROSITE" id="PS00670">
    <property type="entry name" value="D_2_HYDROXYACID_DH_2"/>
    <property type="match status" value="1"/>
</dbReference>
<dbReference type="RefSeq" id="WP_259487965.1">
    <property type="nucleotide sequence ID" value="NZ_JANTEZ010000013.1"/>
</dbReference>
<reference evidence="4" key="1">
    <citation type="submission" date="2022-08" db="EMBL/GenBank/DDBJ databases">
        <authorList>
            <person name="Deng Y."/>
            <person name="Han X.-F."/>
            <person name="Zhang Y.-Q."/>
        </authorList>
    </citation>
    <scope>NUCLEOTIDE SEQUENCE</scope>
    <source>
        <strain evidence="4">CPCC 205716</strain>
    </source>
</reference>
<dbReference type="PANTHER" id="PTHR10996:SF178">
    <property type="entry name" value="2-HYDROXYACID DEHYDROGENASE YGL185C-RELATED"/>
    <property type="match status" value="1"/>
</dbReference>
<dbReference type="InterPro" id="IPR036291">
    <property type="entry name" value="NAD(P)-bd_dom_sf"/>
</dbReference>
<dbReference type="SUPFAM" id="SSF51735">
    <property type="entry name" value="NAD(P)-binding Rossmann-fold domains"/>
    <property type="match status" value="1"/>
</dbReference>
<organism evidence="4 5">
    <name type="scientific">Herbiconiux gentiana</name>
    <dbReference type="NCBI Taxonomy" id="2970912"/>
    <lineage>
        <taxon>Bacteria</taxon>
        <taxon>Bacillati</taxon>
        <taxon>Actinomycetota</taxon>
        <taxon>Actinomycetes</taxon>
        <taxon>Micrococcales</taxon>
        <taxon>Microbacteriaceae</taxon>
        <taxon>Herbiconiux</taxon>
    </lineage>
</organism>
<gene>
    <name evidence="4" type="ORF">NVV95_18020</name>
</gene>
<dbReference type="InterPro" id="IPR006140">
    <property type="entry name" value="D-isomer_DH_NAD-bd"/>
</dbReference>
<evidence type="ECO:0000256" key="2">
    <source>
        <dbReference type="ARBA" id="ARBA00023027"/>
    </source>
</evidence>
<evidence type="ECO:0000256" key="1">
    <source>
        <dbReference type="ARBA" id="ARBA00023002"/>
    </source>
</evidence>
<dbReference type="Pfam" id="PF02826">
    <property type="entry name" value="2-Hacid_dh_C"/>
    <property type="match status" value="1"/>
</dbReference>
<comment type="caution">
    <text evidence="4">The sequence shown here is derived from an EMBL/GenBank/DDBJ whole genome shotgun (WGS) entry which is preliminary data.</text>
</comment>